<gene>
    <name evidence="2" type="ORF">BCR39DRAFT_508673</name>
</gene>
<protein>
    <recommendedName>
        <fullName evidence="1">Cupin type-2 domain-containing protein</fullName>
    </recommendedName>
</protein>
<dbReference type="Pfam" id="PF07883">
    <property type="entry name" value="Cupin_2"/>
    <property type="match status" value="1"/>
</dbReference>
<dbReference type="InterPro" id="IPR053146">
    <property type="entry name" value="QDO-like"/>
</dbReference>
<dbReference type="Proteomes" id="UP000193986">
    <property type="component" value="Unassembled WGS sequence"/>
</dbReference>
<dbReference type="InterPro" id="IPR014710">
    <property type="entry name" value="RmlC-like_jellyroll"/>
</dbReference>
<dbReference type="EMBL" id="MCFC01000001">
    <property type="protein sequence ID" value="ORY35305.1"/>
    <property type="molecule type" value="Genomic_DNA"/>
</dbReference>
<dbReference type="InParanoid" id="A0A1Y2BMC0"/>
<reference evidence="2 3" key="1">
    <citation type="submission" date="2016-07" db="EMBL/GenBank/DDBJ databases">
        <title>Pervasive Adenine N6-methylation of Active Genes in Fungi.</title>
        <authorList>
            <consortium name="DOE Joint Genome Institute"/>
            <person name="Mondo S.J."/>
            <person name="Dannebaum R.O."/>
            <person name="Kuo R.C."/>
            <person name="Labutti K."/>
            <person name="Haridas S."/>
            <person name="Kuo A."/>
            <person name="Salamov A."/>
            <person name="Ahrendt S.R."/>
            <person name="Lipzen A."/>
            <person name="Sullivan W."/>
            <person name="Andreopoulos W.B."/>
            <person name="Clum A."/>
            <person name="Lindquist E."/>
            <person name="Daum C."/>
            <person name="Ramamoorthy G.K."/>
            <person name="Gryganskyi A."/>
            <person name="Culley D."/>
            <person name="Magnuson J.K."/>
            <person name="James T.Y."/>
            <person name="O'Malley M.A."/>
            <person name="Stajich J.E."/>
            <person name="Spatafora J.W."/>
            <person name="Visel A."/>
            <person name="Grigoriev I.V."/>
        </authorList>
    </citation>
    <scope>NUCLEOTIDE SEQUENCE [LARGE SCALE GENOMIC DNA]</scope>
    <source>
        <strain evidence="2 3">68-887.2</strain>
    </source>
</reference>
<dbReference type="InterPro" id="IPR013096">
    <property type="entry name" value="Cupin_2"/>
</dbReference>
<dbReference type="PANTHER" id="PTHR36440">
    <property type="entry name" value="PUTATIVE (AFU_ORTHOLOGUE AFUA_8G07350)-RELATED"/>
    <property type="match status" value="1"/>
</dbReference>
<dbReference type="PANTHER" id="PTHR36440:SF1">
    <property type="entry name" value="PUTATIVE (AFU_ORTHOLOGUE AFUA_8G07350)-RELATED"/>
    <property type="match status" value="1"/>
</dbReference>
<dbReference type="InterPro" id="IPR011051">
    <property type="entry name" value="RmlC_Cupin_sf"/>
</dbReference>
<keyword evidence="3" id="KW-1185">Reference proteome</keyword>
<dbReference type="Gene3D" id="2.60.120.10">
    <property type="entry name" value="Jelly Rolls"/>
    <property type="match status" value="1"/>
</dbReference>
<evidence type="ECO:0000259" key="1">
    <source>
        <dbReference type="Pfam" id="PF07883"/>
    </source>
</evidence>
<evidence type="ECO:0000313" key="3">
    <source>
        <dbReference type="Proteomes" id="UP000193986"/>
    </source>
</evidence>
<sequence>MALSFLAPSLGPFQRPIVDHKDGSWTFFGGDFKTWAVSGDEDHFKSRQIFKANSPHTGAGRGSTATPPYHMHPYQIETFEVLSGTLCYCIDGKLGKLESGKSVVIPKYQPHTFWNDPSTGTDLDVYITVRGGENPGFDETFVHNFYGYLSSVTMAGKKPNPLQMLRFLDHANVILADPPYLVGRMLNLLLGRWLGGYIFGYKTEYGTFEG</sequence>
<accession>A0A1Y2BMC0</accession>
<dbReference type="CDD" id="cd02208">
    <property type="entry name" value="cupin_RmlC-like"/>
    <property type="match status" value="1"/>
</dbReference>
<dbReference type="STRING" id="71784.A0A1Y2BMC0"/>
<evidence type="ECO:0000313" key="2">
    <source>
        <dbReference type="EMBL" id="ORY35305.1"/>
    </source>
</evidence>
<organism evidence="2 3">
    <name type="scientific">Naematelia encephala</name>
    <dbReference type="NCBI Taxonomy" id="71784"/>
    <lineage>
        <taxon>Eukaryota</taxon>
        <taxon>Fungi</taxon>
        <taxon>Dikarya</taxon>
        <taxon>Basidiomycota</taxon>
        <taxon>Agaricomycotina</taxon>
        <taxon>Tremellomycetes</taxon>
        <taxon>Tremellales</taxon>
        <taxon>Naemateliaceae</taxon>
        <taxon>Naematelia</taxon>
    </lineage>
</organism>
<proteinExistence type="predicted"/>
<dbReference type="SUPFAM" id="SSF51182">
    <property type="entry name" value="RmlC-like cupins"/>
    <property type="match status" value="1"/>
</dbReference>
<dbReference type="AlphaFoldDB" id="A0A1Y2BMC0"/>
<name>A0A1Y2BMC0_9TREE</name>
<feature type="domain" description="Cupin type-2" evidence="1">
    <location>
        <begin position="66"/>
        <end position="116"/>
    </location>
</feature>
<dbReference type="OrthoDB" id="9976870at2759"/>
<comment type="caution">
    <text evidence="2">The sequence shown here is derived from an EMBL/GenBank/DDBJ whole genome shotgun (WGS) entry which is preliminary data.</text>
</comment>